<keyword evidence="1" id="KW-1133">Transmembrane helix</keyword>
<reference evidence="4" key="1">
    <citation type="journal article" date="2011" name="Stand. Genomic Sci.">
        <title>Genome sequence of the filamentous, gliding Thiothrix nivea neotype strain (JP2(T)).</title>
        <authorList>
            <person name="Lapidus A."/>
            <person name="Nolan M."/>
            <person name="Lucas S."/>
            <person name="Glavina Del Rio T."/>
            <person name="Tice H."/>
            <person name="Cheng J.F."/>
            <person name="Tapia R."/>
            <person name="Han C."/>
            <person name="Goodwin L."/>
            <person name="Pitluck S."/>
            <person name="Liolios K."/>
            <person name="Pagani I."/>
            <person name="Ivanova N."/>
            <person name="Huntemann M."/>
            <person name="Mavromatis K."/>
            <person name="Mikhailova N."/>
            <person name="Pati A."/>
            <person name="Chen A."/>
            <person name="Palaniappan K."/>
            <person name="Land M."/>
            <person name="Brambilla E.M."/>
            <person name="Rohde M."/>
            <person name="Abt B."/>
            <person name="Verbarg S."/>
            <person name="Goker M."/>
            <person name="Bristow J."/>
            <person name="Eisen J.A."/>
            <person name="Markowitz V."/>
            <person name="Hugenholtz P."/>
            <person name="Kyrpides N.C."/>
            <person name="Klenk H.P."/>
            <person name="Woyke T."/>
        </authorList>
    </citation>
    <scope>NUCLEOTIDE SEQUENCE [LARGE SCALE GENOMIC DNA]</scope>
    <source>
        <strain evidence="4">ATCC 35100 / DSM 5205 / JP2</strain>
    </source>
</reference>
<accession>A0A656HGH0</accession>
<dbReference type="AlphaFoldDB" id="A0A656HGH0"/>
<dbReference type="EMBL" id="JH651384">
    <property type="protein sequence ID" value="EIJ35114.1"/>
    <property type="molecule type" value="Genomic_DNA"/>
</dbReference>
<feature type="signal peptide" evidence="2">
    <location>
        <begin position="1"/>
        <end position="24"/>
    </location>
</feature>
<proteinExistence type="predicted"/>
<gene>
    <name evidence="3" type="ORF">Thini_2574</name>
</gene>
<dbReference type="OrthoDB" id="982755at2"/>
<evidence type="ECO:0000256" key="2">
    <source>
        <dbReference type="SAM" id="SignalP"/>
    </source>
</evidence>
<sequence length="143" mass="15730" precursor="true">MCTGKSRWLGIFFLWFIGLQNVQAAPELSTAGHSPTAGYFELSWGEKLPQGGILQQSLSPAFAGAREWQVAGSESFSMSGLSNGEYFYRLQSAADQSWSNTVSVKVQHHSLVKAWLFFGVGAALFLYLVFYIFSSRHKPAVPG</sequence>
<organism evidence="3 4">
    <name type="scientific">Thiothrix nivea (strain ATCC 35100 / DSM 5205 / JP2)</name>
    <dbReference type="NCBI Taxonomy" id="870187"/>
    <lineage>
        <taxon>Bacteria</taxon>
        <taxon>Pseudomonadati</taxon>
        <taxon>Pseudomonadota</taxon>
        <taxon>Gammaproteobacteria</taxon>
        <taxon>Thiotrichales</taxon>
        <taxon>Thiotrichaceae</taxon>
        <taxon>Thiothrix</taxon>
    </lineage>
</organism>
<evidence type="ECO:0000313" key="3">
    <source>
        <dbReference type="EMBL" id="EIJ35114.1"/>
    </source>
</evidence>
<evidence type="ECO:0000313" key="4">
    <source>
        <dbReference type="Proteomes" id="UP000005317"/>
    </source>
</evidence>
<protein>
    <recommendedName>
        <fullName evidence="5">Two component regulator three Y domain-containing protein</fullName>
    </recommendedName>
</protein>
<name>A0A656HGH0_THINJ</name>
<keyword evidence="1" id="KW-0472">Membrane</keyword>
<evidence type="ECO:0000256" key="1">
    <source>
        <dbReference type="SAM" id="Phobius"/>
    </source>
</evidence>
<keyword evidence="4" id="KW-1185">Reference proteome</keyword>
<feature type="transmembrane region" description="Helical" evidence="1">
    <location>
        <begin position="114"/>
        <end position="133"/>
    </location>
</feature>
<feature type="chain" id="PRO_5024985611" description="Two component regulator three Y domain-containing protein" evidence="2">
    <location>
        <begin position="25"/>
        <end position="143"/>
    </location>
</feature>
<evidence type="ECO:0008006" key="5">
    <source>
        <dbReference type="Google" id="ProtNLM"/>
    </source>
</evidence>
<dbReference type="Proteomes" id="UP000005317">
    <property type="component" value="Unassembled WGS sequence"/>
</dbReference>
<keyword evidence="1" id="KW-0812">Transmembrane</keyword>
<keyword evidence="2" id="KW-0732">Signal</keyword>
<dbReference type="RefSeq" id="WP_002709026.1">
    <property type="nucleotide sequence ID" value="NZ_JH651384.1"/>
</dbReference>